<evidence type="ECO:0000256" key="1">
    <source>
        <dbReference type="SAM" id="SignalP"/>
    </source>
</evidence>
<accession>F3ZSU5</accession>
<dbReference type="Proteomes" id="UP000018439">
    <property type="component" value="Chromosome"/>
</dbReference>
<feature type="signal peptide" evidence="1">
    <location>
        <begin position="1"/>
        <end position="25"/>
    </location>
</feature>
<evidence type="ECO:0000313" key="4">
    <source>
        <dbReference type="Proteomes" id="UP000018439"/>
    </source>
</evidence>
<evidence type="ECO:0000259" key="2">
    <source>
        <dbReference type="Pfam" id="PF16820"/>
    </source>
</evidence>
<evidence type="ECO:0000313" key="3">
    <source>
        <dbReference type="EMBL" id="EGJ72186.1"/>
    </source>
</evidence>
<dbReference type="Pfam" id="PF16820">
    <property type="entry name" value="PKD_3"/>
    <property type="match status" value="2"/>
</dbReference>
<keyword evidence="4" id="KW-1185">Reference proteome</keyword>
<feature type="domain" description="Bacteroidetes PKD-like" evidence="2">
    <location>
        <begin position="119"/>
        <end position="187"/>
    </location>
</feature>
<dbReference type="AlphaFoldDB" id="F3ZSU5"/>
<dbReference type="PROSITE" id="PS51257">
    <property type="entry name" value="PROKAR_LIPOPROTEIN"/>
    <property type="match status" value="1"/>
</dbReference>
<dbReference type="InterPro" id="IPR041696">
    <property type="entry name" value="PKD_3"/>
</dbReference>
<protein>
    <submittedName>
        <fullName evidence="3">Putative cell surface protein</fullName>
    </submittedName>
</protein>
<dbReference type="STRING" id="679937.Bcop_2011"/>
<proteinExistence type="predicted"/>
<gene>
    <name evidence="3" type="ORF">Bcop_2011</name>
</gene>
<name>F3ZSU5_9BACE</name>
<feature type="domain" description="Bacteroidetes PKD-like" evidence="2">
    <location>
        <begin position="34"/>
        <end position="101"/>
    </location>
</feature>
<keyword evidence="1" id="KW-0732">Signal</keyword>
<dbReference type="eggNOG" id="COG3291">
    <property type="taxonomic scope" value="Bacteria"/>
</dbReference>
<dbReference type="HOGENOM" id="CLU_032634_1_0_10"/>
<reference evidence="3 4" key="1">
    <citation type="journal article" date="2011" name="Stand. Genomic Sci.">
        <title>Non-contiguous finished genome sequence of Bacteroides coprosuis type strain (PC139).</title>
        <authorList>
            <person name="Land M."/>
            <person name="Held B."/>
            <person name="Gronow S."/>
            <person name="Abt B."/>
            <person name="Lucas S."/>
            <person name="Del Rio T.G."/>
            <person name="Nolan M."/>
            <person name="Tice H."/>
            <person name="Cheng J.F."/>
            <person name="Pitluck S."/>
            <person name="Liolios K."/>
            <person name="Pagani I."/>
            <person name="Ivanova N."/>
            <person name="Mavromatis K."/>
            <person name="Mikhailova N."/>
            <person name="Pati A."/>
            <person name="Tapia R."/>
            <person name="Han C."/>
            <person name="Goodwin L."/>
            <person name="Chen A."/>
            <person name="Palaniappan K."/>
            <person name="Hauser L."/>
            <person name="Brambilla E.M."/>
            <person name="Rohde M."/>
            <person name="Goker M."/>
            <person name="Detter J.C."/>
            <person name="Woyke T."/>
            <person name="Bristow J."/>
            <person name="Eisen J.A."/>
            <person name="Markowitz V."/>
            <person name="Hugenholtz P."/>
            <person name="Kyrpides N.C."/>
            <person name="Klenk H.P."/>
            <person name="Lapidus A."/>
        </authorList>
    </citation>
    <scope>NUCLEOTIDE SEQUENCE [LARGE SCALE GENOMIC DNA]</scope>
    <source>
        <strain evidence="3 4">DSM 18011</strain>
    </source>
</reference>
<sequence length="579" mass="65254">MKHFPSWSKTIGLMLIALLSFSACSDDEATVLNPPQITLDQEDNIYLTKINTPITIEPKYENAQGAVFAWKIDGKIISTDENLTFSSSKQTEVYATLEAITKAGTAYEELKISVRNLLPPVISLSIPEEGYKIMMGSSLNFKPEVEDILENAEWAWYIGDKKVSTDLEYTFKEDSKGNYDLRFEASNEDGKDEVIIPIAVCTPDELPFTWAFEQDKYFLSAGRSIRIPILNIENAFDAEYIWEVNGEEKQKNKDTAFIFSEKKEGEYTLKVTMKNNFSSATKELIVKVCPKEGTYERKPSGASIISWNKVYKFLPAPGQFVNENYTCNSMEEANAYAESRLAANGYVSLGGFGGYLVVGFDHSIQNDNDYNIQIAGNSFDGSSEPGIVWVMQDENGDGKPNDTWYELKGSEYGKPETIQNYAVTYYKPKAPGMPVMWTDNQGQSGSVDYLSQFHKQDYYYPNWVTTPSYTLYGTCLKSKTKETSPGYWYNGTFEWGYADNFSPIDRLTNDTNHNAGVNGNHFKISDAVTHDGKPANLKYIDFVKIQTGVNSKAGWLGEVSTEVFNVKDFNLFKNNTKKK</sequence>
<feature type="chain" id="PRO_5003309489" evidence="1">
    <location>
        <begin position="26"/>
        <end position="579"/>
    </location>
</feature>
<organism evidence="3 4">
    <name type="scientific">Bacteroides coprosuis DSM 18011</name>
    <dbReference type="NCBI Taxonomy" id="679937"/>
    <lineage>
        <taxon>Bacteria</taxon>
        <taxon>Pseudomonadati</taxon>
        <taxon>Bacteroidota</taxon>
        <taxon>Bacteroidia</taxon>
        <taxon>Bacteroidales</taxon>
        <taxon>Bacteroidaceae</taxon>
        <taxon>Bacteroides</taxon>
    </lineage>
</organism>
<dbReference type="EMBL" id="CM001167">
    <property type="protein sequence ID" value="EGJ72186.1"/>
    <property type="molecule type" value="Genomic_DNA"/>
</dbReference>